<reference evidence="8" key="3">
    <citation type="journal article" date="2022" name="Res Sq">
        <title>Evolution of multicellular longitudinally dividing oral cavity symbionts (Neisseriaceae).</title>
        <authorList>
            <person name="Nyongesa S."/>
            <person name="Weber P."/>
            <person name="Bernet E."/>
            <person name="Pullido F."/>
            <person name="Nieckarz M."/>
            <person name="Delaby M."/>
            <person name="Nieves C."/>
            <person name="Viehboeck T."/>
            <person name="Krause N."/>
            <person name="Rivera-Millot A."/>
            <person name="Nakamura A."/>
            <person name="Vischer N."/>
            <person name="VanNieuwenhze M."/>
            <person name="Brun Y."/>
            <person name="Cava F."/>
            <person name="Bulgheresi S."/>
            <person name="Veyrier F."/>
        </authorList>
    </citation>
    <scope>NUCLEOTIDE SEQUENCE</scope>
    <source>
        <strain evidence="8">1258/02</strain>
    </source>
</reference>
<evidence type="ECO:0000256" key="2">
    <source>
        <dbReference type="ARBA" id="ARBA00022475"/>
    </source>
</evidence>
<accession>A0AAE9GVG5</accession>
<evidence type="ECO:0000256" key="4">
    <source>
        <dbReference type="ARBA" id="ARBA00022989"/>
    </source>
</evidence>
<evidence type="ECO:0000256" key="6">
    <source>
        <dbReference type="SAM" id="Phobius"/>
    </source>
</evidence>
<feature type="transmembrane region" description="Helical" evidence="6">
    <location>
        <begin position="91"/>
        <end position="110"/>
    </location>
</feature>
<dbReference type="InterPro" id="IPR005598">
    <property type="entry name" value="ATP_synth_I"/>
</dbReference>
<dbReference type="Proteomes" id="UP000829756">
    <property type="component" value="Chromosome"/>
</dbReference>
<dbReference type="RefSeq" id="WP_132953877.1">
    <property type="nucleotide sequence ID" value="NZ_CALJUB010000058.1"/>
</dbReference>
<evidence type="ECO:0000313" key="7">
    <source>
        <dbReference type="EMBL" id="TCP06090.1"/>
    </source>
</evidence>
<protein>
    <submittedName>
        <fullName evidence="7">ATP synthase protein I</fullName>
    </submittedName>
    <submittedName>
        <fullName evidence="8">ATP synthase subunit I</fullName>
    </submittedName>
</protein>
<gene>
    <name evidence="7" type="ORF">EV680_11312</name>
    <name evidence="8" type="ORF">LVJ78_01040</name>
</gene>
<reference evidence="7 9" key="1">
    <citation type="submission" date="2019-03" db="EMBL/GenBank/DDBJ databases">
        <title>Genomic Encyclopedia of Type Strains, Phase IV (KMG-IV): sequencing the most valuable type-strain genomes for metagenomic binning, comparative biology and taxonomic classification.</title>
        <authorList>
            <person name="Goeker M."/>
        </authorList>
    </citation>
    <scope>NUCLEOTIDE SEQUENCE [LARGE SCALE GENOMIC DNA]</scope>
    <source>
        <strain evidence="7 9">DSM 17474</strain>
    </source>
</reference>
<keyword evidence="2" id="KW-1003">Cell membrane</keyword>
<feature type="transmembrane region" description="Helical" evidence="6">
    <location>
        <begin position="29"/>
        <end position="52"/>
    </location>
</feature>
<proteinExistence type="predicted"/>
<dbReference type="EMBL" id="SLXE01000013">
    <property type="protein sequence ID" value="TCP06090.1"/>
    <property type="molecule type" value="Genomic_DNA"/>
</dbReference>
<sequence length="117" mass="12842">MTKILILQLAALAVVALLCLLVSGLPAFWSAWLGGLCYLLPSAAAVLLLRLFKPHPAWAGKGFLLGEGLKVMLSLVLMLVVFAIWHETLVFIPFLLGLFTVSHLVFLAFLRVQHYGK</sequence>
<feature type="transmembrane region" description="Helical" evidence="6">
    <location>
        <begin position="64"/>
        <end position="85"/>
    </location>
</feature>
<evidence type="ECO:0000256" key="3">
    <source>
        <dbReference type="ARBA" id="ARBA00022692"/>
    </source>
</evidence>
<comment type="subcellular location">
    <subcellularLocation>
        <location evidence="1">Cell membrane</location>
        <topology evidence="1">Multi-pass membrane protein</topology>
    </subcellularLocation>
</comment>
<keyword evidence="5 6" id="KW-0472">Membrane</keyword>
<evidence type="ECO:0000313" key="10">
    <source>
        <dbReference type="Proteomes" id="UP000829756"/>
    </source>
</evidence>
<organism evidence="8 10">
    <name type="scientific">Uruburuella suis</name>
    <dbReference type="NCBI Taxonomy" id="252130"/>
    <lineage>
        <taxon>Bacteria</taxon>
        <taxon>Pseudomonadati</taxon>
        <taxon>Pseudomonadota</taxon>
        <taxon>Betaproteobacteria</taxon>
        <taxon>Neisseriales</taxon>
        <taxon>Neisseriaceae</taxon>
        <taxon>Uruburuella</taxon>
    </lineage>
</organism>
<evidence type="ECO:0000256" key="5">
    <source>
        <dbReference type="ARBA" id="ARBA00023136"/>
    </source>
</evidence>
<dbReference type="KEGG" id="usu:LVJ78_01040"/>
<name>A0AAE9GVG5_9NEIS</name>
<reference evidence="8" key="2">
    <citation type="submission" date="2021-12" db="EMBL/GenBank/DDBJ databases">
        <authorList>
            <person name="Veyrier F.J."/>
        </authorList>
    </citation>
    <scope>NUCLEOTIDE SEQUENCE</scope>
    <source>
        <strain evidence="8">1258/02</strain>
    </source>
</reference>
<dbReference type="AlphaFoldDB" id="A0AAE9GVG5"/>
<dbReference type="Proteomes" id="UP000294721">
    <property type="component" value="Unassembled WGS sequence"/>
</dbReference>
<keyword evidence="3 6" id="KW-0812">Transmembrane</keyword>
<evidence type="ECO:0000256" key="1">
    <source>
        <dbReference type="ARBA" id="ARBA00004651"/>
    </source>
</evidence>
<keyword evidence="9" id="KW-1185">Reference proteome</keyword>
<evidence type="ECO:0000313" key="9">
    <source>
        <dbReference type="Proteomes" id="UP000294721"/>
    </source>
</evidence>
<keyword evidence="4 6" id="KW-1133">Transmembrane helix</keyword>
<dbReference type="GO" id="GO:0005886">
    <property type="term" value="C:plasma membrane"/>
    <property type="evidence" value="ECO:0007669"/>
    <property type="project" value="UniProtKB-SubCell"/>
</dbReference>
<evidence type="ECO:0000313" key="8">
    <source>
        <dbReference type="EMBL" id="UOO80570.1"/>
    </source>
</evidence>
<dbReference type="EMBL" id="CP091507">
    <property type="protein sequence ID" value="UOO80570.1"/>
    <property type="molecule type" value="Genomic_DNA"/>
</dbReference>
<dbReference type="Pfam" id="PF03899">
    <property type="entry name" value="ATP-synt_I"/>
    <property type="match status" value="1"/>
</dbReference>